<dbReference type="Proteomes" id="UP000246464">
    <property type="component" value="Chromosome 13"/>
</dbReference>
<sequence length="62" mass="6793">MASDGNDSVMGNRPMALPSLVRPPSCPEPGRGRHDASRLFLGPPRGRARGRKGVRLLLWWVS</sequence>
<proteinExistence type="predicted"/>
<name>A0A2U9C7K0_SCOMX</name>
<dbReference type="EMBL" id="CP026255">
    <property type="protein sequence ID" value="AWP12554.1"/>
    <property type="molecule type" value="Genomic_DNA"/>
</dbReference>
<evidence type="ECO:0000313" key="3">
    <source>
        <dbReference type="Proteomes" id="UP000246464"/>
    </source>
</evidence>
<feature type="region of interest" description="Disordered" evidence="1">
    <location>
        <begin position="1"/>
        <end position="45"/>
    </location>
</feature>
<evidence type="ECO:0000256" key="1">
    <source>
        <dbReference type="SAM" id="MobiDB-lite"/>
    </source>
</evidence>
<reference evidence="2 3" key="1">
    <citation type="submission" date="2017-12" db="EMBL/GenBank/DDBJ databases">
        <title>Integrating genomic resources of turbot (Scophthalmus maximus) in depth evaluation of genetic and physical mapping variation across individuals.</title>
        <authorList>
            <person name="Martinez P."/>
        </authorList>
    </citation>
    <scope>NUCLEOTIDE SEQUENCE [LARGE SCALE GENOMIC DNA]</scope>
</reference>
<evidence type="ECO:0000313" key="2">
    <source>
        <dbReference type="EMBL" id="AWP12554.1"/>
    </source>
</evidence>
<protein>
    <submittedName>
        <fullName evidence="2">Uncharacterized protein</fullName>
    </submittedName>
</protein>
<organism evidence="2 3">
    <name type="scientific">Scophthalmus maximus</name>
    <name type="common">Turbot</name>
    <name type="synonym">Psetta maxima</name>
    <dbReference type="NCBI Taxonomy" id="52904"/>
    <lineage>
        <taxon>Eukaryota</taxon>
        <taxon>Metazoa</taxon>
        <taxon>Chordata</taxon>
        <taxon>Craniata</taxon>
        <taxon>Vertebrata</taxon>
        <taxon>Euteleostomi</taxon>
        <taxon>Actinopterygii</taxon>
        <taxon>Neopterygii</taxon>
        <taxon>Teleostei</taxon>
        <taxon>Neoteleostei</taxon>
        <taxon>Acanthomorphata</taxon>
        <taxon>Carangaria</taxon>
        <taxon>Pleuronectiformes</taxon>
        <taxon>Pleuronectoidei</taxon>
        <taxon>Scophthalmidae</taxon>
        <taxon>Scophthalmus</taxon>
    </lineage>
</organism>
<gene>
    <name evidence="2" type="ORF">SMAX5B_015330</name>
</gene>
<accession>A0A2U9C7K0</accession>
<dbReference type="AlphaFoldDB" id="A0A2U9C7K0"/>
<keyword evidence="3" id="KW-1185">Reference proteome</keyword>